<sequence>MIMLLTLQTMRDVRSVPESHKALSTPFVCLPKTCHKPYRCNAIEQGDCMLMSHILSRPQECQIHHLQSAKATLSKVPAIYTSYRTFFPQLQGSN</sequence>
<gene>
    <name evidence="1" type="ORF">V6N11_036105</name>
</gene>
<evidence type="ECO:0000313" key="2">
    <source>
        <dbReference type="Proteomes" id="UP001396334"/>
    </source>
</evidence>
<evidence type="ECO:0000313" key="1">
    <source>
        <dbReference type="EMBL" id="KAK9009574.1"/>
    </source>
</evidence>
<comment type="caution">
    <text evidence="1">The sequence shown here is derived from an EMBL/GenBank/DDBJ whole genome shotgun (WGS) entry which is preliminary data.</text>
</comment>
<dbReference type="Proteomes" id="UP001396334">
    <property type="component" value="Unassembled WGS sequence"/>
</dbReference>
<organism evidence="1 2">
    <name type="scientific">Hibiscus sabdariffa</name>
    <name type="common">roselle</name>
    <dbReference type="NCBI Taxonomy" id="183260"/>
    <lineage>
        <taxon>Eukaryota</taxon>
        <taxon>Viridiplantae</taxon>
        <taxon>Streptophyta</taxon>
        <taxon>Embryophyta</taxon>
        <taxon>Tracheophyta</taxon>
        <taxon>Spermatophyta</taxon>
        <taxon>Magnoliopsida</taxon>
        <taxon>eudicotyledons</taxon>
        <taxon>Gunneridae</taxon>
        <taxon>Pentapetalae</taxon>
        <taxon>rosids</taxon>
        <taxon>malvids</taxon>
        <taxon>Malvales</taxon>
        <taxon>Malvaceae</taxon>
        <taxon>Malvoideae</taxon>
        <taxon>Hibiscus</taxon>
    </lineage>
</organism>
<protein>
    <submittedName>
        <fullName evidence="1">Uncharacterized protein</fullName>
    </submittedName>
</protein>
<reference evidence="1 2" key="1">
    <citation type="journal article" date="2024" name="G3 (Bethesda)">
        <title>Genome assembly of Hibiscus sabdariffa L. provides insights into metabolisms of medicinal natural products.</title>
        <authorList>
            <person name="Kim T."/>
        </authorList>
    </citation>
    <scope>NUCLEOTIDE SEQUENCE [LARGE SCALE GENOMIC DNA]</scope>
    <source>
        <strain evidence="1">TK-2024</strain>
        <tissue evidence="1">Old leaves</tissue>
    </source>
</reference>
<keyword evidence="2" id="KW-1185">Reference proteome</keyword>
<proteinExistence type="predicted"/>
<dbReference type="EMBL" id="JBBPBN010000024">
    <property type="protein sequence ID" value="KAK9009574.1"/>
    <property type="molecule type" value="Genomic_DNA"/>
</dbReference>
<name>A0ABR2R9Q7_9ROSI</name>
<accession>A0ABR2R9Q7</accession>